<name>A0ABP8HAW4_9SPHI</name>
<accession>A0ABP8HAW4</accession>
<dbReference type="Pfam" id="PF05154">
    <property type="entry name" value="TM2"/>
    <property type="match status" value="1"/>
</dbReference>
<evidence type="ECO:0000256" key="4">
    <source>
        <dbReference type="ARBA" id="ARBA00023136"/>
    </source>
</evidence>
<keyword evidence="4 5" id="KW-0472">Membrane</keyword>
<feature type="transmembrane region" description="Helical" evidence="5">
    <location>
        <begin position="51"/>
        <end position="70"/>
    </location>
</feature>
<evidence type="ECO:0000256" key="3">
    <source>
        <dbReference type="ARBA" id="ARBA00022989"/>
    </source>
</evidence>
<gene>
    <name evidence="7" type="ORF">GCM10023149_45930</name>
</gene>
<keyword evidence="8" id="KW-1185">Reference proteome</keyword>
<proteinExistence type="predicted"/>
<feature type="domain" description="TM2" evidence="6">
    <location>
        <begin position="62"/>
        <end position="95"/>
    </location>
</feature>
<evidence type="ECO:0000313" key="8">
    <source>
        <dbReference type="Proteomes" id="UP001500582"/>
    </source>
</evidence>
<evidence type="ECO:0000313" key="7">
    <source>
        <dbReference type="EMBL" id="GAA4336799.1"/>
    </source>
</evidence>
<dbReference type="InterPro" id="IPR007829">
    <property type="entry name" value="TM2"/>
</dbReference>
<evidence type="ECO:0000259" key="6">
    <source>
        <dbReference type="Pfam" id="PF05154"/>
    </source>
</evidence>
<evidence type="ECO:0000256" key="2">
    <source>
        <dbReference type="ARBA" id="ARBA00022692"/>
    </source>
</evidence>
<reference evidence="8" key="1">
    <citation type="journal article" date="2019" name="Int. J. Syst. Evol. Microbiol.">
        <title>The Global Catalogue of Microorganisms (GCM) 10K type strain sequencing project: providing services to taxonomists for standard genome sequencing and annotation.</title>
        <authorList>
            <consortium name="The Broad Institute Genomics Platform"/>
            <consortium name="The Broad Institute Genome Sequencing Center for Infectious Disease"/>
            <person name="Wu L."/>
            <person name="Ma J."/>
        </authorList>
    </citation>
    <scope>NUCLEOTIDE SEQUENCE [LARGE SCALE GENOMIC DNA]</scope>
    <source>
        <strain evidence="8">JCM 17705</strain>
    </source>
</reference>
<protein>
    <submittedName>
        <fullName evidence="7">TM2 domain-containing protein</fullName>
    </submittedName>
</protein>
<comment type="subcellular location">
    <subcellularLocation>
        <location evidence="1">Membrane</location>
        <topology evidence="1">Multi-pass membrane protein</topology>
    </subcellularLocation>
</comment>
<keyword evidence="3 5" id="KW-1133">Transmembrane helix</keyword>
<dbReference type="Proteomes" id="UP001500582">
    <property type="component" value="Unassembled WGS sequence"/>
</dbReference>
<feature type="transmembrane region" description="Helical" evidence="5">
    <location>
        <begin position="76"/>
        <end position="96"/>
    </location>
</feature>
<sequence>MNMYQNPYYALPGITPEEGMFLQQAVAEFNEEQKAYFFNVYATKRKSPQDVMLVTLLGFIWISGVQRFMLGQIGMGLLYLFTGGLCFIGTIVDLVNHKSLTNDYNKQMAYESFQITQMYGNNAPKF</sequence>
<comment type="caution">
    <text evidence="7">The sequence shown here is derived from an EMBL/GenBank/DDBJ whole genome shotgun (WGS) entry which is preliminary data.</text>
</comment>
<evidence type="ECO:0000256" key="1">
    <source>
        <dbReference type="ARBA" id="ARBA00004141"/>
    </source>
</evidence>
<dbReference type="EMBL" id="BAABFT010000017">
    <property type="protein sequence ID" value="GAA4336799.1"/>
    <property type="molecule type" value="Genomic_DNA"/>
</dbReference>
<keyword evidence="2 5" id="KW-0812">Transmembrane</keyword>
<dbReference type="RefSeq" id="WP_345213538.1">
    <property type="nucleotide sequence ID" value="NZ_BAABFT010000017.1"/>
</dbReference>
<evidence type="ECO:0000256" key="5">
    <source>
        <dbReference type="SAM" id="Phobius"/>
    </source>
</evidence>
<organism evidence="7 8">
    <name type="scientific">Mucilaginibacter gynuensis</name>
    <dbReference type="NCBI Taxonomy" id="1302236"/>
    <lineage>
        <taxon>Bacteria</taxon>
        <taxon>Pseudomonadati</taxon>
        <taxon>Bacteroidota</taxon>
        <taxon>Sphingobacteriia</taxon>
        <taxon>Sphingobacteriales</taxon>
        <taxon>Sphingobacteriaceae</taxon>
        <taxon>Mucilaginibacter</taxon>
    </lineage>
</organism>